<protein>
    <submittedName>
        <fullName evidence="3">Mtus2 protein</fullName>
    </submittedName>
</protein>
<dbReference type="PANTHER" id="PTHR24200">
    <property type="entry name" value="TOUCAN, ISOFORM A"/>
    <property type="match status" value="1"/>
</dbReference>
<dbReference type="AlphaFoldDB" id="A0AAV0A8I3"/>
<feature type="region of interest" description="Disordered" evidence="2">
    <location>
        <begin position="46"/>
        <end position="93"/>
    </location>
</feature>
<dbReference type="GO" id="GO:0005634">
    <property type="term" value="C:nucleus"/>
    <property type="evidence" value="ECO:0007669"/>
    <property type="project" value="TreeGrafter"/>
</dbReference>
<evidence type="ECO:0000256" key="2">
    <source>
        <dbReference type="SAM" id="MobiDB-lite"/>
    </source>
</evidence>
<comment type="caution">
    <text evidence="3">The sequence shown here is derived from an EMBL/GenBank/DDBJ whole genome shotgun (WGS) entry which is preliminary data.</text>
</comment>
<keyword evidence="4" id="KW-1185">Reference proteome</keyword>
<organism evidence="3 4">
    <name type="scientific">Phodopus roborovskii</name>
    <name type="common">Roborovski's desert hamster</name>
    <name type="synonym">Cricetulus roborovskii</name>
    <dbReference type="NCBI Taxonomy" id="109678"/>
    <lineage>
        <taxon>Eukaryota</taxon>
        <taxon>Metazoa</taxon>
        <taxon>Chordata</taxon>
        <taxon>Craniata</taxon>
        <taxon>Vertebrata</taxon>
        <taxon>Euteleostomi</taxon>
        <taxon>Mammalia</taxon>
        <taxon>Eutheria</taxon>
        <taxon>Euarchontoglires</taxon>
        <taxon>Glires</taxon>
        <taxon>Rodentia</taxon>
        <taxon>Myomorpha</taxon>
        <taxon>Muroidea</taxon>
        <taxon>Cricetidae</taxon>
        <taxon>Cricetinae</taxon>
        <taxon>Phodopus</taxon>
    </lineage>
</organism>
<dbReference type="GO" id="GO:0008017">
    <property type="term" value="F:microtubule binding"/>
    <property type="evidence" value="ECO:0007669"/>
    <property type="project" value="TreeGrafter"/>
</dbReference>
<sequence>MSIPLAPKKHCFSQLQEHKDRAKNNNESILSTGDTNANQIMLEVSSSHDEPGTCDLDDEIGNANVNKPQYHSHSKKEPPQPQGFGKGVQAASTSQRDFHPSLAVHRQLSEEHTVKRAILQTPQSVPGPGLASWRNVVGQFSPEVSAKRDAEISRHIPKDKLAKTLDNEELKRAGSSAAAAAAGSLIQENLQPMRLDTSEPQGHVPGCGEGPQGTSAGHTLGTVLSLDEGTSEGKCIHPPKPSTSEARGSILSDTKIEGTHGLDVYNECITHPELTPSSALASKIIPSPGHPEVHLGQGTMELKVECKYLQPRNEQGLMSAQAQGLGCHEEKSMSPVERKELQERAHQEATSQLNSSHYQLGVGEGRGPEGMMGVSAGVEGCEQATPVQSTAPGEGGIRLTGKTSPAAIGRRVRETATRDFAPSDATESNPSEVSRVERRQGSLNGGSAKALASGPSVGGNRAEAPELLGPHSGNPETRKGRETVTPVAEDRNLLENAAQTEVSPAGGGSVFSTPALLGQEITVNLTHHPTPPGSSSQFSVDTGSPSVAMPPTDGGQVLNTSLKVPDKSICPSGIPKPSSHPKDTPSSQEATEKLEMEKMEEKAETKPVLMPKPKHVRPKIITYIRRSPQALGQGDASLVPVGLPYAPPACGMPLPQEEKTANRDLQPSANMYEKFKPDLQKPRVFPSGLMVSGIKPPGHHFSQMSEKFLQEVTDHPGKEEFCSTPYTHYEVPPTFYRSAMLLKPQLGLGAMSRLPSTKSRILIASQRSSASAIHPPGPITTAASFYGSDPSDSPGTGVNRTLWVVIWMLRLEPVSSGRPTSSFNLCTIPPGPVWTLFFLKLFDLSRSHDPQVKKSAGLRYLRDSNAYTWTSFISDFPPQLSDSTAMLKTKLLLSSGLSGKLKTSECSLHKGAGRSLESETSLFCRLTCFCEHCSFEMRVHTIEVTCTFSKNELDFFSKTQQKIHQLHSTLPLSVKNKQTNKQTKPMQNLQRPRLLRLEIRQQLVTYLHVGTGNQTQILYRENPVFLTPEPPLQPPSSLS</sequence>
<dbReference type="InterPro" id="IPR051293">
    <property type="entry name" value="MTUS1/CCDC69"/>
</dbReference>
<reference evidence="3" key="1">
    <citation type="submission" date="2022-06" db="EMBL/GenBank/DDBJ databases">
        <authorList>
            <person name="Andreotti S."/>
            <person name="Wyler E."/>
        </authorList>
    </citation>
    <scope>NUCLEOTIDE SEQUENCE</scope>
</reference>
<feature type="compositionally biased region" description="Basic and acidic residues" evidence="2">
    <location>
        <begin position="476"/>
        <end position="485"/>
    </location>
</feature>
<dbReference type="GO" id="GO:0005737">
    <property type="term" value="C:cytoplasm"/>
    <property type="evidence" value="ECO:0007669"/>
    <property type="project" value="TreeGrafter"/>
</dbReference>
<feature type="region of interest" description="Disordered" evidence="2">
    <location>
        <begin position="386"/>
        <end position="485"/>
    </location>
</feature>
<proteinExistence type="predicted"/>
<keyword evidence="1" id="KW-0175">Coiled coil</keyword>
<gene>
    <name evidence="3" type="primary">Mtus2</name>
    <name evidence="3" type="ORF">PHOROB_LOCUS15653</name>
</gene>
<evidence type="ECO:0000256" key="1">
    <source>
        <dbReference type="ARBA" id="ARBA00023054"/>
    </source>
</evidence>
<evidence type="ECO:0000313" key="4">
    <source>
        <dbReference type="Proteomes" id="UP001152836"/>
    </source>
</evidence>
<dbReference type="EMBL" id="CALSGD010001583">
    <property type="protein sequence ID" value="CAH7278455.1"/>
    <property type="molecule type" value="Genomic_DNA"/>
</dbReference>
<accession>A0AAV0A8I3</accession>
<evidence type="ECO:0000313" key="3">
    <source>
        <dbReference type="EMBL" id="CAH7278455.1"/>
    </source>
</evidence>
<dbReference type="PANTHER" id="PTHR24200:SF14">
    <property type="entry name" value="MICROTUBULE-ASSOCIATED TUMOR SUPPRESSOR CANDIDATE 2"/>
    <property type="match status" value="1"/>
</dbReference>
<name>A0AAV0A8I3_PHORO</name>
<feature type="region of interest" description="Disordered" evidence="2">
    <location>
        <begin position="566"/>
        <end position="591"/>
    </location>
</feature>
<dbReference type="Proteomes" id="UP001152836">
    <property type="component" value="Unassembled WGS sequence"/>
</dbReference>